<evidence type="ECO:0000313" key="2">
    <source>
        <dbReference type="EMBL" id="EJT72317.1"/>
    </source>
</evidence>
<dbReference type="EnsemblFungi" id="EJT72317">
    <property type="protein sequence ID" value="EJT72317"/>
    <property type="gene ID" value="GGTG_09183"/>
</dbReference>
<reference evidence="2" key="3">
    <citation type="submission" date="2010-09" db="EMBL/GenBank/DDBJ databases">
        <title>Annotation of Gaeumannomyces graminis var. tritici R3-111a-1.</title>
        <authorList>
            <consortium name="The Broad Institute Genome Sequencing Platform"/>
            <person name="Ma L.-J."/>
            <person name="Dead R."/>
            <person name="Young S.K."/>
            <person name="Zeng Q."/>
            <person name="Gargeya S."/>
            <person name="Fitzgerald M."/>
            <person name="Haas B."/>
            <person name="Abouelleil A."/>
            <person name="Alvarado L."/>
            <person name="Arachchi H.M."/>
            <person name="Berlin A."/>
            <person name="Brown A."/>
            <person name="Chapman S.B."/>
            <person name="Chen Z."/>
            <person name="Dunbar C."/>
            <person name="Freedman E."/>
            <person name="Gearin G."/>
            <person name="Gellesch M."/>
            <person name="Goldberg J."/>
            <person name="Griggs A."/>
            <person name="Gujja S."/>
            <person name="Heiman D."/>
            <person name="Howarth C."/>
            <person name="Larson L."/>
            <person name="Lui A."/>
            <person name="MacDonald P.J.P."/>
            <person name="Mehta T."/>
            <person name="Montmayeur A."/>
            <person name="Murphy C."/>
            <person name="Neiman D."/>
            <person name="Pearson M."/>
            <person name="Priest M."/>
            <person name="Roberts A."/>
            <person name="Saif S."/>
            <person name="Shea T."/>
            <person name="Shenoy N."/>
            <person name="Sisk P."/>
            <person name="Stolte C."/>
            <person name="Sykes S."/>
            <person name="Yandava C."/>
            <person name="Wortman J."/>
            <person name="Nusbaum C."/>
            <person name="Birren B."/>
        </authorList>
    </citation>
    <scope>NUCLEOTIDE SEQUENCE</scope>
    <source>
        <strain evidence="2">R3-111a-1</strain>
    </source>
</reference>
<sequence>MVEPWLSLYDATGAIGLDWLSSRDATVARSPSGMETSYQSPWQLLPDGGDK</sequence>
<dbReference type="VEuPathDB" id="FungiDB:GGTG_09183"/>
<reference evidence="2" key="2">
    <citation type="submission" date="2010-07" db="EMBL/GenBank/DDBJ databases">
        <authorList>
            <consortium name="The Broad Institute Genome Sequencing Platform"/>
            <consortium name="Broad Institute Genome Sequencing Center for Infectious Disease"/>
            <person name="Ma L.-J."/>
            <person name="Dead R."/>
            <person name="Young S."/>
            <person name="Zeng Q."/>
            <person name="Koehrsen M."/>
            <person name="Alvarado L."/>
            <person name="Berlin A."/>
            <person name="Chapman S.B."/>
            <person name="Chen Z."/>
            <person name="Freedman E."/>
            <person name="Gellesch M."/>
            <person name="Goldberg J."/>
            <person name="Griggs A."/>
            <person name="Gujja S."/>
            <person name="Heilman E.R."/>
            <person name="Heiman D."/>
            <person name="Hepburn T."/>
            <person name="Howarth C."/>
            <person name="Jen D."/>
            <person name="Larson L."/>
            <person name="Mehta T."/>
            <person name="Neiman D."/>
            <person name="Pearson M."/>
            <person name="Roberts A."/>
            <person name="Saif S."/>
            <person name="Shea T."/>
            <person name="Shenoy N."/>
            <person name="Sisk P."/>
            <person name="Stolte C."/>
            <person name="Sykes S."/>
            <person name="Walk T."/>
            <person name="White J."/>
            <person name="Yandava C."/>
            <person name="Haas B."/>
            <person name="Nusbaum C."/>
            <person name="Birren B."/>
        </authorList>
    </citation>
    <scope>NUCLEOTIDE SEQUENCE</scope>
    <source>
        <strain evidence="2">R3-111a-1</strain>
    </source>
</reference>
<gene>
    <name evidence="3" type="primary">20349641</name>
    <name evidence="2" type="ORF">GGTG_09183</name>
</gene>
<evidence type="ECO:0000313" key="4">
    <source>
        <dbReference type="Proteomes" id="UP000006039"/>
    </source>
</evidence>
<proteinExistence type="predicted"/>
<evidence type="ECO:0000313" key="3">
    <source>
        <dbReference type="EnsemblFungi" id="EJT72317"/>
    </source>
</evidence>
<dbReference type="GeneID" id="20349641"/>
<protein>
    <submittedName>
        <fullName evidence="2 3">Uncharacterized protein</fullName>
    </submittedName>
</protein>
<dbReference type="AlphaFoldDB" id="J3P6P1"/>
<feature type="region of interest" description="Disordered" evidence="1">
    <location>
        <begin position="30"/>
        <end position="51"/>
    </location>
</feature>
<organism evidence="2">
    <name type="scientific">Gaeumannomyces tritici (strain R3-111a-1)</name>
    <name type="common">Wheat and barley take-all root rot fungus</name>
    <name type="synonym">Gaeumannomyces graminis var. tritici</name>
    <dbReference type="NCBI Taxonomy" id="644352"/>
    <lineage>
        <taxon>Eukaryota</taxon>
        <taxon>Fungi</taxon>
        <taxon>Dikarya</taxon>
        <taxon>Ascomycota</taxon>
        <taxon>Pezizomycotina</taxon>
        <taxon>Sordariomycetes</taxon>
        <taxon>Sordariomycetidae</taxon>
        <taxon>Magnaporthales</taxon>
        <taxon>Magnaporthaceae</taxon>
        <taxon>Gaeumannomyces</taxon>
    </lineage>
</organism>
<dbReference type="EMBL" id="GL385399">
    <property type="protein sequence ID" value="EJT72317.1"/>
    <property type="molecule type" value="Genomic_DNA"/>
</dbReference>
<accession>J3P6P1</accession>
<feature type="compositionally biased region" description="Polar residues" evidence="1">
    <location>
        <begin position="33"/>
        <end position="42"/>
    </location>
</feature>
<reference evidence="3" key="4">
    <citation type="journal article" date="2015" name="G3 (Bethesda)">
        <title>Genome sequences of three phytopathogenic species of the Magnaporthaceae family of fungi.</title>
        <authorList>
            <person name="Okagaki L.H."/>
            <person name="Nunes C.C."/>
            <person name="Sailsbery J."/>
            <person name="Clay B."/>
            <person name="Brown D."/>
            <person name="John T."/>
            <person name="Oh Y."/>
            <person name="Young N."/>
            <person name="Fitzgerald M."/>
            <person name="Haas B.J."/>
            <person name="Zeng Q."/>
            <person name="Young S."/>
            <person name="Adiconis X."/>
            <person name="Fan L."/>
            <person name="Levin J.Z."/>
            <person name="Mitchell T.K."/>
            <person name="Okubara P.A."/>
            <person name="Farman M.L."/>
            <person name="Kohn L.M."/>
            <person name="Birren B."/>
            <person name="Ma L.-J."/>
            <person name="Dean R.A."/>
        </authorList>
    </citation>
    <scope>NUCLEOTIDE SEQUENCE</scope>
    <source>
        <strain evidence="3">R3-111a-1</strain>
    </source>
</reference>
<reference evidence="3" key="5">
    <citation type="submission" date="2018-04" db="UniProtKB">
        <authorList>
            <consortium name="EnsemblFungi"/>
        </authorList>
    </citation>
    <scope>IDENTIFICATION</scope>
    <source>
        <strain evidence="3">R3-111a-1</strain>
    </source>
</reference>
<keyword evidence="4" id="KW-1185">Reference proteome</keyword>
<evidence type="ECO:0000256" key="1">
    <source>
        <dbReference type="SAM" id="MobiDB-lite"/>
    </source>
</evidence>
<reference evidence="4" key="1">
    <citation type="submission" date="2010-07" db="EMBL/GenBank/DDBJ databases">
        <title>The genome sequence of Gaeumannomyces graminis var. tritici strain R3-111a-1.</title>
        <authorList>
            <consortium name="The Broad Institute Genome Sequencing Platform"/>
            <person name="Ma L.-J."/>
            <person name="Dead R."/>
            <person name="Young S."/>
            <person name="Zeng Q."/>
            <person name="Koehrsen M."/>
            <person name="Alvarado L."/>
            <person name="Berlin A."/>
            <person name="Chapman S.B."/>
            <person name="Chen Z."/>
            <person name="Freedman E."/>
            <person name="Gellesch M."/>
            <person name="Goldberg J."/>
            <person name="Griggs A."/>
            <person name="Gujja S."/>
            <person name="Heilman E.R."/>
            <person name="Heiman D."/>
            <person name="Hepburn T."/>
            <person name="Howarth C."/>
            <person name="Jen D."/>
            <person name="Larson L."/>
            <person name="Mehta T."/>
            <person name="Neiman D."/>
            <person name="Pearson M."/>
            <person name="Roberts A."/>
            <person name="Saif S."/>
            <person name="Shea T."/>
            <person name="Shenoy N."/>
            <person name="Sisk P."/>
            <person name="Stolte C."/>
            <person name="Sykes S."/>
            <person name="Walk T."/>
            <person name="White J."/>
            <person name="Yandava C."/>
            <person name="Haas B."/>
            <person name="Nusbaum C."/>
            <person name="Birren B."/>
        </authorList>
    </citation>
    <scope>NUCLEOTIDE SEQUENCE [LARGE SCALE GENOMIC DNA]</scope>
    <source>
        <strain evidence="4">R3-111a-1</strain>
    </source>
</reference>
<dbReference type="HOGENOM" id="CLU_3106472_0_0_1"/>
<dbReference type="RefSeq" id="XP_009225291.1">
    <property type="nucleotide sequence ID" value="XM_009227027.1"/>
</dbReference>
<name>J3P6P1_GAET3</name>
<dbReference type="Proteomes" id="UP000006039">
    <property type="component" value="Unassembled WGS sequence"/>
</dbReference>